<name>N1MIQ8_9SPHN</name>
<evidence type="ECO:0000313" key="1">
    <source>
        <dbReference type="EMBL" id="CCW17110.1"/>
    </source>
</evidence>
<dbReference type="Proteomes" id="UP000013201">
    <property type="component" value="Unassembled WGS sequence"/>
</dbReference>
<protein>
    <submittedName>
        <fullName evidence="1">Uncharacterized protein</fullName>
    </submittedName>
</protein>
<reference evidence="2" key="2">
    <citation type="submission" date="2013-04" db="EMBL/GenBank/DDBJ databases">
        <title>Bisphenol A degrading Sphingobium sp. strain BiD32.</title>
        <authorList>
            <person name="Nielsen J.L."/>
            <person name="Zhou N.A."/>
            <person name="Kjeldal H."/>
        </authorList>
    </citation>
    <scope>NUCLEOTIDE SEQUENCE [LARGE SCALE GENOMIC DNA]</scope>
    <source>
        <strain evidence="2">BiD32</strain>
    </source>
</reference>
<dbReference type="EMBL" id="CAVK010000064">
    <property type="protein sequence ID" value="CCW17110.1"/>
    <property type="molecule type" value="Genomic_DNA"/>
</dbReference>
<dbReference type="AlphaFoldDB" id="N1MIQ8"/>
<keyword evidence="2" id="KW-1185">Reference proteome</keyword>
<comment type="caution">
    <text evidence="1">The sequence shown here is derived from an EMBL/GenBank/DDBJ whole genome shotgun (WGS) entry which is preliminary data.</text>
</comment>
<accession>N1MIQ8</accession>
<gene>
    <name evidence="1" type="ORF">EBBID32_14490</name>
</gene>
<organism evidence="1 2">
    <name type="scientific">Sphingobium indicum BiD32</name>
    <dbReference type="NCBI Taxonomy" id="1301087"/>
    <lineage>
        <taxon>Bacteria</taxon>
        <taxon>Pseudomonadati</taxon>
        <taxon>Pseudomonadota</taxon>
        <taxon>Alphaproteobacteria</taxon>
        <taxon>Sphingomonadales</taxon>
        <taxon>Sphingomonadaceae</taxon>
        <taxon>Sphingobium</taxon>
    </lineage>
</organism>
<evidence type="ECO:0000313" key="2">
    <source>
        <dbReference type="Proteomes" id="UP000013201"/>
    </source>
</evidence>
<proteinExistence type="predicted"/>
<reference evidence="1 2" key="1">
    <citation type="submission" date="2013-03" db="EMBL/GenBank/DDBJ databases">
        <authorList>
            <person name="Le V."/>
        </authorList>
    </citation>
    <scope>NUCLEOTIDE SEQUENCE [LARGE SCALE GENOMIC DNA]</scope>
    <source>
        <strain evidence="1 2">BiD32</strain>
    </source>
</reference>
<sequence length="44" mass="4978">MKPRCRLARGNILLYAAFIWPCKMKRPSSIHLYGVPCRDGGVAM</sequence>